<keyword evidence="3" id="KW-0863">Zinc-finger</keyword>
<dbReference type="OrthoDB" id="5831756at2759"/>
<dbReference type="PANTHER" id="PTHR46481">
    <property type="entry name" value="ZINC FINGER BED DOMAIN-CONTAINING PROTEIN 4"/>
    <property type="match status" value="1"/>
</dbReference>
<evidence type="ECO:0000256" key="6">
    <source>
        <dbReference type="SAM" id="MobiDB-lite"/>
    </source>
</evidence>
<comment type="subcellular location">
    <subcellularLocation>
        <location evidence="1">Nucleus</location>
    </subcellularLocation>
</comment>
<evidence type="ECO:0000313" key="9">
    <source>
        <dbReference type="Proteomes" id="UP000789759"/>
    </source>
</evidence>
<dbReference type="EMBL" id="CAJVQA010002284">
    <property type="protein sequence ID" value="CAG8542521.1"/>
    <property type="molecule type" value="Genomic_DNA"/>
</dbReference>
<dbReference type="InterPro" id="IPR052035">
    <property type="entry name" value="ZnF_BED_domain_contain"/>
</dbReference>
<accession>A0A9N9FM25</accession>
<dbReference type="Proteomes" id="UP000789759">
    <property type="component" value="Unassembled WGS sequence"/>
</dbReference>
<dbReference type="GO" id="GO:0005634">
    <property type="term" value="C:nucleus"/>
    <property type="evidence" value="ECO:0007669"/>
    <property type="project" value="UniProtKB-SubCell"/>
</dbReference>
<sequence>MNELDEFEECSPLFLYCGEFYPDNLYVDESYLNEDKSYLNQDESYQDELYQKDTYQDKSHPDESYQGDSHQDKSCPNKLPSQATYNETSKNDGMLAYNDGMMSNLLRHLKRHKGKVPELNKSKRKQNELVTYLMTPLVDEHTDILDWWHTNESCYSNLAKFARDCLAIPATNVPSEQTFSISSNMLTSKQNRLDEKTV</sequence>
<dbReference type="Pfam" id="PF05699">
    <property type="entry name" value="Dimer_Tnp_hAT"/>
    <property type="match status" value="1"/>
</dbReference>
<evidence type="ECO:0000313" key="8">
    <source>
        <dbReference type="EMBL" id="CAG8542521.1"/>
    </source>
</evidence>
<reference evidence="8" key="1">
    <citation type="submission" date="2021-06" db="EMBL/GenBank/DDBJ databases">
        <authorList>
            <person name="Kallberg Y."/>
            <person name="Tangrot J."/>
            <person name="Rosling A."/>
        </authorList>
    </citation>
    <scope>NUCLEOTIDE SEQUENCE</scope>
    <source>
        <strain evidence="8">FL966</strain>
    </source>
</reference>
<dbReference type="InterPro" id="IPR008906">
    <property type="entry name" value="HATC_C_dom"/>
</dbReference>
<dbReference type="AlphaFoldDB" id="A0A9N9FM25"/>
<protein>
    <submittedName>
        <fullName evidence="8">2770_t:CDS:1</fullName>
    </submittedName>
</protein>
<feature type="compositionally biased region" description="Polar residues" evidence="6">
    <location>
        <begin position="79"/>
        <end position="88"/>
    </location>
</feature>
<gene>
    <name evidence="8" type="ORF">CPELLU_LOCUS4365</name>
</gene>
<keyword evidence="2" id="KW-0479">Metal-binding</keyword>
<dbReference type="InterPro" id="IPR012337">
    <property type="entry name" value="RNaseH-like_sf"/>
</dbReference>
<dbReference type="GO" id="GO:0008270">
    <property type="term" value="F:zinc ion binding"/>
    <property type="evidence" value="ECO:0007669"/>
    <property type="project" value="UniProtKB-KW"/>
</dbReference>
<name>A0A9N9FM25_9GLOM</name>
<feature type="region of interest" description="Disordered" evidence="6">
    <location>
        <begin position="56"/>
        <end position="92"/>
    </location>
</feature>
<comment type="caution">
    <text evidence="8">The sequence shown here is derived from an EMBL/GenBank/DDBJ whole genome shotgun (WGS) entry which is preliminary data.</text>
</comment>
<evidence type="ECO:0000256" key="4">
    <source>
        <dbReference type="ARBA" id="ARBA00022833"/>
    </source>
</evidence>
<keyword evidence="9" id="KW-1185">Reference proteome</keyword>
<dbReference type="GO" id="GO:0046983">
    <property type="term" value="F:protein dimerization activity"/>
    <property type="evidence" value="ECO:0007669"/>
    <property type="project" value="InterPro"/>
</dbReference>
<keyword evidence="5" id="KW-0539">Nucleus</keyword>
<evidence type="ECO:0000256" key="2">
    <source>
        <dbReference type="ARBA" id="ARBA00022723"/>
    </source>
</evidence>
<feature type="domain" description="HAT C-terminal dimerisation" evidence="7">
    <location>
        <begin position="128"/>
        <end position="198"/>
    </location>
</feature>
<evidence type="ECO:0000256" key="3">
    <source>
        <dbReference type="ARBA" id="ARBA00022771"/>
    </source>
</evidence>
<dbReference type="PANTHER" id="PTHR46481:SF10">
    <property type="entry name" value="ZINC FINGER BED DOMAIN-CONTAINING PROTEIN 39"/>
    <property type="match status" value="1"/>
</dbReference>
<organism evidence="8 9">
    <name type="scientific">Cetraspora pellucida</name>
    <dbReference type="NCBI Taxonomy" id="1433469"/>
    <lineage>
        <taxon>Eukaryota</taxon>
        <taxon>Fungi</taxon>
        <taxon>Fungi incertae sedis</taxon>
        <taxon>Mucoromycota</taxon>
        <taxon>Glomeromycotina</taxon>
        <taxon>Glomeromycetes</taxon>
        <taxon>Diversisporales</taxon>
        <taxon>Gigasporaceae</taxon>
        <taxon>Cetraspora</taxon>
    </lineage>
</organism>
<evidence type="ECO:0000256" key="5">
    <source>
        <dbReference type="ARBA" id="ARBA00023242"/>
    </source>
</evidence>
<dbReference type="SUPFAM" id="SSF53098">
    <property type="entry name" value="Ribonuclease H-like"/>
    <property type="match status" value="1"/>
</dbReference>
<proteinExistence type="predicted"/>
<keyword evidence="4" id="KW-0862">Zinc</keyword>
<feature type="compositionally biased region" description="Basic and acidic residues" evidence="6">
    <location>
        <begin position="56"/>
        <end position="75"/>
    </location>
</feature>
<evidence type="ECO:0000256" key="1">
    <source>
        <dbReference type="ARBA" id="ARBA00004123"/>
    </source>
</evidence>
<evidence type="ECO:0000259" key="7">
    <source>
        <dbReference type="Pfam" id="PF05699"/>
    </source>
</evidence>